<dbReference type="Proteomes" id="UP001283361">
    <property type="component" value="Unassembled WGS sequence"/>
</dbReference>
<organism evidence="2 3">
    <name type="scientific">Elysia crispata</name>
    <name type="common">lettuce slug</name>
    <dbReference type="NCBI Taxonomy" id="231223"/>
    <lineage>
        <taxon>Eukaryota</taxon>
        <taxon>Metazoa</taxon>
        <taxon>Spiralia</taxon>
        <taxon>Lophotrochozoa</taxon>
        <taxon>Mollusca</taxon>
        <taxon>Gastropoda</taxon>
        <taxon>Heterobranchia</taxon>
        <taxon>Euthyneura</taxon>
        <taxon>Panpulmonata</taxon>
        <taxon>Sacoglossa</taxon>
        <taxon>Placobranchoidea</taxon>
        <taxon>Plakobranchidae</taxon>
        <taxon>Elysia</taxon>
    </lineage>
</organism>
<proteinExistence type="predicted"/>
<reference evidence="2" key="1">
    <citation type="journal article" date="2023" name="G3 (Bethesda)">
        <title>A reference genome for the long-term kleptoplast-retaining sea slug Elysia crispata morphotype clarki.</title>
        <authorList>
            <person name="Eastman K.E."/>
            <person name="Pendleton A.L."/>
            <person name="Shaikh M.A."/>
            <person name="Suttiyut T."/>
            <person name="Ogas R."/>
            <person name="Tomko P."/>
            <person name="Gavelis G."/>
            <person name="Widhalm J.R."/>
            <person name="Wisecaver J.H."/>
        </authorList>
    </citation>
    <scope>NUCLEOTIDE SEQUENCE</scope>
    <source>
        <strain evidence="2">ECLA1</strain>
    </source>
</reference>
<feature type="coiled-coil region" evidence="1">
    <location>
        <begin position="24"/>
        <end position="72"/>
    </location>
</feature>
<comment type="caution">
    <text evidence="2">The sequence shown here is derived from an EMBL/GenBank/DDBJ whole genome shotgun (WGS) entry which is preliminary data.</text>
</comment>
<evidence type="ECO:0000313" key="3">
    <source>
        <dbReference type="Proteomes" id="UP001283361"/>
    </source>
</evidence>
<evidence type="ECO:0000256" key="1">
    <source>
        <dbReference type="SAM" id="Coils"/>
    </source>
</evidence>
<accession>A0AAE1AX51</accession>
<name>A0AAE1AX51_9GAST</name>
<gene>
    <name evidence="2" type="ORF">RRG08_004459</name>
</gene>
<evidence type="ECO:0000313" key="2">
    <source>
        <dbReference type="EMBL" id="KAK3795304.1"/>
    </source>
</evidence>
<keyword evidence="3" id="KW-1185">Reference proteome</keyword>
<dbReference type="EMBL" id="JAWDGP010001073">
    <property type="protein sequence ID" value="KAK3795304.1"/>
    <property type="molecule type" value="Genomic_DNA"/>
</dbReference>
<protein>
    <submittedName>
        <fullName evidence="2">Uncharacterized protein</fullName>
    </submittedName>
</protein>
<keyword evidence="1" id="KW-0175">Coiled coil</keyword>
<dbReference type="AlphaFoldDB" id="A0AAE1AX51"/>
<sequence length="168" mass="18743">MTVRKHVEAVGPAEFQRSVVGPAEANLAKQLEDERTALKDMTEKYELTMKNLTDTKLKLTDTEVKLSEAEDKLSKAVYLSGRHSGGWKKKNLFKGPPTNLRKSPILCKARKIIRALVFFQLVMRLQVVPTTWVMPQLGAQQLDTKALLPGDPVLHQVPEVDLSGGLQL</sequence>